<keyword evidence="4" id="KW-1133">Transmembrane helix</keyword>
<dbReference type="PANTHER" id="PTHR19944">
    <property type="entry name" value="MHC CLASS II-RELATED"/>
    <property type="match status" value="1"/>
</dbReference>
<dbReference type="Proteomes" id="UP000265040">
    <property type="component" value="Chromosome 8"/>
</dbReference>
<dbReference type="GO" id="GO:0006955">
    <property type="term" value="P:immune response"/>
    <property type="evidence" value="ECO:0007669"/>
    <property type="project" value="InterPro"/>
</dbReference>
<dbReference type="Ensembl" id="ENSATET00000036378.3">
    <property type="protein sequence ID" value="ENSATEP00000035864.1"/>
    <property type="gene ID" value="ENSATEG00000024651.3"/>
</dbReference>
<sequence length="240" mass="27678">MKYLYCMLILSGAVYICAQRSHELSLNYGCFENSDTRMSVTLDGEEVFYADFEEKRLIWNSRVPIYARVPIAYNDSVRVRSDCKTNVERWKQDPSARAKPKEAPEILIYSRDEEVENEENTLICFMNHFFPPSINIKWTKNSVEETVEDALIRYLPNPDGTFYVFSYANFVPRQGDIYSCTVEHEALEQPETKFWEVDTNKIVIGPSVFCGLGLTLGLLGVSAGTFFFFERKPVSQHPKT</sequence>
<evidence type="ECO:0000256" key="5">
    <source>
        <dbReference type="SAM" id="SignalP"/>
    </source>
</evidence>
<evidence type="ECO:0000259" key="6">
    <source>
        <dbReference type="PROSITE" id="PS50835"/>
    </source>
</evidence>
<feature type="chain" id="PRO_5018579954" description="Ig-like domain-containing protein" evidence="5">
    <location>
        <begin position="19"/>
        <end position="240"/>
    </location>
</feature>
<feature type="transmembrane region" description="Helical" evidence="4">
    <location>
        <begin position="203"/>
        <end position="229"/>
    </location>
</feature>
<dbReference type="OrthoDB" id="8925804at2759"/>
<feature type="domain" description="Ig-like" evidence="6">
    <location>
        <begin position="104"/>
        <end position="192"/>
    </location>
</feature>
<dbReference type="SMART" id="SM00407">
    <property type="entry name" value="IGc1"/>
    <property type="match status" value="1"/>
</dbReference>
<reference evidence="7" key="3">
    <citation type="submission" date="2025-09" db="UniProtKB">
        <authorList>
            <consortium name="Ensembl"/>
        </authorList>
    </citation>
    <scope>IDENTIFICATION</scope>
</reference>
<name>A0A3Q1JWT3_ANATE</name>
<dbReference type="GeneID" id="113157101"/>
<evidence type="ECO:0000256" key="2">
    <source>
        <dbReference type="ARBA" id="ARBA00023180"/>
    </source>
</evidence>
<dbReference type="RefSeq" id="XP_026208159.1">
    <property type="nucleotide sequence ID" value="XM_026352374.1"/>
</dbReference>
<dbReference type="PROSITE" id="PS00290">
    <property type="entry name" value="IG_MHC"/>
    <property type="match status" value="1"/>
</dbReference>
<dbReference type="SUPFAM" id="SSF48726">
    <property type="entry name" value="Immunoglobulin"/>
    <property type="match status" value="1"/>
</dbReference>
<evidence type="ECO:0000256" key="1">
    <source>
        <dbReference type="ARBA" id="ARBA00007394"/>
    </source>
</evidence>
<dbReference type="InParanoid" id="A0A3Q1JWT3"/>
<dbReference type="InterPro" id="IPR007110">
    <property type="entry name" value="Ig-like_dom"/>
</dbReference>
<evidence type="ECO:0000313" key="7">
    <source>
        <dbReference type="Ensembl" id="ENSATEP00000035864.1"/>
    </source>
</evidence>
<dbReference type="InterPro" id="IPR001003">
    <property type="entry name" value="MHC_II_a_N"/>
</dbReference>
<dbReference type="InterPro" id="IPR011162">
    <property type="entry name" value="MHC_I/II-like_Ag-recog"/>
</dbReference>
<dbReference type="GeneTree" id="ENSGT00940000161847"/>
<protein>
    <recommendedName>
        <fullName evidence="6">Ig-like domain-containing protein</fullName>
    </recommendedName>
</protein>
<dbReference type="GO" id="GO:0042613">
    <property type="term" value="C:MHC class II protein complex"/>
    <property type="evidence" value="ECO:0007669"/>
    <property type="project" value="InterPro"/>
</dbReference>
<dbReference type="SUPFAM" id="SSF54452">
    <property type="entry name" value="MHC antigen-recognition domain"/>
    <property type="match status" value="1"/>
</dbReference>
<dbReference type="Pfam" id="PF07654">
    <property type="entry name" value="C1-set"/>
    <property type="match status" value="1"/>
</dbReference>
<organism evidence="7 8">
    <name type="scientific">Anabas testudineus</name>
    <name type="common">Climbing perch</name>
    <name type="synonym">Anthias testudineus</name>
    <dbReference type="NCBI Taxonomy" id="64144"/>
    <lineage>
        <taxon>Eukaryota</taxon>
        <taxon>Metazoa</taxon>
        <taxon>Chordata</taxon>
        <taxon>Craniata</taxon>
        <taxon>Vertebrata</taxon>
        <taxon>Euteleostomi</taxon>
        <taxon>Actinopterygii</taxon>
        <taxon>Neopterygii</taxon>
        <taxon>Teleostei</taxon>
        <taxon>Neoteleostei</taxon>
        <taxon>Acanthomorphata</taxon>
        <taxon>Anabantaria</taxon>
        <taxon>Anabantiformes</taxon>
        <taxon>Anabantoidei</taxon>
        <taxon>Anabantidae</taxon>
        <taxon>Anabas</taxon>
    </lineage>
</organism>
<accession>A0A3Q1JWT3</accession>
<dbReference type="Gene3D" id="2.60.40.10">
    <property type="entry name" value="Immunoglobulins"/>
    <property type="match status" value="1"/>
</dbReference>
<dbReference type="Pfam" id="PF00993">
    <property type="entry name" value="MHC_II_alpha"/>
    <property type="match status" value="1"/>
</dbReference>
<dbReference type="AlphaFoldDB" id="A0A3Q1JWT3"/>
<keyword evidence="5" id="KW-0732">Signal</keyword>
<dbReference type="InterPro" id="IPR013783">
    <property type="entry name" value="Ig-like_fold"/>
</dbReference>
<evidence type="ECO:0000256" key="4">
    <source>
        <dbReference type="SAM" id="Phobius"/>
    </source>
</evidence>
<dbReference type="InterPro" id="IPR050160">
    <property type="entry name" value="MHC/Immunoglobulin"/>
</dbReference>
<dbReference type="OMA" id="TKFWEVD"/>
<dbReference type="PROSITE" id="PS50835">
    <property type="entry name" value="IG_LIKE"/>
    <property type="match status" value="1"/>
</dbReference>
<evidence type="ECO:0000313" key="8">
    <source>
        <dbReference type="Proteomes" id="UP000265040"/>
    </source>
</evidence>
<dbReference type="InterPro" id="IPR003006">
    <property type="entry name" value="Ig/MHC_CS"/>
</dbReference>
<evidence type="ECO:0000256" key="3">
    <source>
        <dbReference type="ARBA" id="ARBA00023319"/>
    </source>
</evidence>
<dbReference type="InterPro" id="IPR036179">
    <property type="entry name" value="Ig-like_dom_sf"/>
</dbReference>
<keyword evidence="4" id="KW-0472">Membrane</keyword>
<keyword evidence="8" id="KW-1185">Reference proteome</keyword>
<dbReference type="GO" id="GO:0019882">
    <property type="term" value="P:antigen processing and presentation"/>
    <property type="evidence" value="ECO:0007669"/>
    <property type="project" value="InterPro"/>
</dbReference>
<reference evidence="7" key="2">
    <citation type="submission" date="2025-08" db="UniProtKB">
        <authorList>
            <consortium name="Ensembl"/>
        </authorList>
    </citation>
    <scope>IDENTIFICATION</scope>
</reference>
<reference evidence="7" key="1">
    <citation type="submission" date="2021-04" db="EMBL/GenBank/DDBJ databases">
        <authorList>
            <consortium name="Wellcome Sanger Institute Data Sharing"/>
        </authorList>
    </citation>
    <scope>NUCLEOTIDE SEQUENCE [LARGE SCALE GENOMIC DNA]</scope>
</reference>
<dbReference type="InterPro" id="IPR003597">
    <property type="entry name" value="Ig_C1-set"/>
</dbReference>
<dbReference type="PANTHER" id="PTHR19944:SF86">
    <property type="entry name" value="HLA CLASS II HISTOCOMPATIBILITY ANTIGEN, DR ALPHA CHAIN"/>
    <property type="match status" value="1"/>
</dbReference>
<proteinExistence type="inferred from homology"/>
<dbReference type="STRING" id="64144.ENSATEP00000035864"/>
<keyword evidence="3" id="KW-0393">Immunoglobulin domain</keyword>
<keyword evidence="2" id="KW-0325">Glycoprotein</keyword>
<feature type="signal peptide" evidence="5">
    <location>
        <begin position="1"/>
        <end position="18"/>
    </location>
</feature>
<comment type="similarity">
    <text evidence="1">Belongs to the MHC class II family.</text>
</comment>
<keyword evidence="4" id="KW-0812">Transmembrane</keyword>